<keyword evidence="4" id="KW-1185">Reference proteome</keyword>
<dbReference type="PANTHER" id="PTHR37984:SF15">
    <property type="entry name" value="INTEGRASE CATALYTIC DOMAIN-CONTAINING PROTEIN"/>
    <property type="match status" value="1"/>
</dbReference>
<feature type="region of interest" description="Disordered" evidence="1">
    <location>
        <begin position="1"/>
        <end position="21"/>
    </location>
</feature>
<dbReference type="GO" id="GO:0003676">
    <property type="term" value="F:nucleic acid binding"/>
    <property type="evidence" value="ECO:0007669"/>
    <property type="project" value="InterPro"/>
</dbReference>
<name>A0AAV4GQ41_9GAST</name>
<dbReference type="InterPro" id="IPR036397">
    <property type="entry name" value="RNaseH_sf"/>
</dbReference>
<feature type="region of interest" description="Disordered" evidence="1">
    <location>
        <begin position="130"/>
        <end position="151"/>
    </location>
</feature>
<feature type="domain" description="Integrase zinc-binding" evidence="2">
    <location>
        <begin position="1"/>
        <end position="37"/>
    </location>
</feature>
<dbReference type="EMBL" id="BMAT01008525">
    <property type="protein sequence ID" value="GFR87063.1"/>
    <property type="molecule type" value="Genomic_DNA"/>
</dbReference>
<reference evidence="3 4" key="1">
    <citation type="journal article" date="2021" name="Elife">
        <title>Chloroplast acquisition without the gene transfer in kleptoplastic sea slugs, Plakobranchus ocellatus.</title>
        <authorList>
            <person name="Maeda T."/>
            <person name="Takahashi S."/>
            <person name="Yoshida T."/>
            <person name="Shimamura S."/>
            <person name="Takaki Y."/>
            <person name="Nagai Y."/>
            <person name="Toyoda A."/>
            <person name="Suzuki Y."/>
            <person name="Arimoto A."/>
            <person name="Ishii H."/>
            <person name="Satoh N."/>
            <person name="Nishiyama T."/>
            <person name="Hasebe M."/>
            <person name="Maruyama T."/>
            <person name="Minagawa J."/>
            <person name="Obokata J."/>
            <person name="Shigenobu S."/>
        </authorList>
    </citation>
    <scope>NUCLEOTIDE SEQUENCE [LARGE SCALE GENOMIC DNA]</scope>
</reference>
<sequence>MQQQALELSHDDRGHQGQKRTLSQLQERCFWPGIARYSRPCLRALPEDPQIADNSLPPSGFNSTMHKILRTLPESDKASWPRHLRELVYFNDTTPHSSTEQSPFTLLYARAPTLPLDILLAPYAKIQTDHRPPPDSFAARTNKLVLGSPAS</sequence>
<dbReference type="Pfam" id="PF17921">
    <property type="entry name" value="Integrase_H2C2"/>
    <property type="match status" value="1"/>
</dbReference>
<evidence type="ECO:0000313" key="4">
    <source>
        <dbReference type="Proteomes" id="UP000762676"/>
    </source>
</evidence>
<evidence type="ECO:0000256" key="1">
    <source>
        <dbReference type="SAM" id="MobiDB-lite"/>
    </source>
</evidence>
<organism evidence="3 4">
    <name type="scientific">Elysia marginata</name>
    <dbReference type="NCBI Taxonomy" id="1093978"/>
    <lineage>
        <taxon>Eukaryota</taxon>
        <taxon>Metazoa</taxon>
        <taxon>Spiralia</taxon>
        <taxon>Lophotrochozoa</taxon>
        <taxon>Mollusca</taxon>
        <taxon>Gastropoda</taxon>
        <taxon>Heterobranchia</taxon>
        <taxon>Euthyneura</taxon>
        <taxon>Panpulmonata</taxon>
        <taxon>Sacoglossa</taxon>
        <taxon>Placobranchoidea</taxon>
        <taxon>Plakobranchidae</taxon>
        <taxon>Elysia</taxon>
    </lineage>
</organism>
<accession>A0AAV4GQ41</accession>
<dbReference type="AlphaFoldDB" id="A0AAV4GQ41"/>
<dbReference type="Proteomes" id="UP000762676">
    <property type="component" value="Unassembled WGS sequence"/>
</dbReference>
<gene>
    <name evidence="3" type="ORF">ElyMa_004214100</name>
</gene>
<dbReference type="Gene3D" id="3.30.420.10">
    <property type="entry name" value="Ribonuclease H-like superfamily/Ribonuclease H"/>
    <property type="match status" value="1"/>
</dbReference>
<dbReference type="Gene3D" id="1.10.340.70">
    <property type="match status" value="1"/>
</dbReference>
<dbReference type="PANTHER" id="PTHR37984">
    <property type="entry name" value="PROTEIN CBG26694"/>
    <property type="match status" value="1"/>
</dbReference>
<dbReference type="InterPro" id="IPR050951">
    <property type="entry name" value="Retrovirus_Pol_polyprotein"/>
</dbReference>
<evidence type="ECO:0000313" key="3">
    <source>
        <dbReference type="EMBL" id="GFR87063.1"/>
    </source>
</evidence>
<evidence type="ECO:0000259" key="2">
    <source>
        <dbReference type="Pfam" id="PF17921"/>
    </source>
</evidence>
<proteinExistence type="predicted"/>
<protein>
    <submittedName>
        <fullName evidence="3">Pol polyprotein</fullName>
    </submittedName>
</protein>
<comment type="caution">
    <text evidence="3">The sequence shown here is derived from an EMBL/GenBank/DDBJ whole genome shotgun (WGS) entry which is preliminary data.</text>
</comment>
<dbReference type="InterPro" id="IPR041588">
    <property type="entry name" value="Integrase_H2C2"/>
</dbReference>